<sequence length="329" mass="34289">MSRILPIEDETAIDEAVRLLGEGRLVALPTETVYGLAADATSGAAVAAIYAAKGRPRFNPLIAHVADLAMAERHGRLDPLARRLAERFWPGPLTLVVPAREASGIHPLVQAGLPTLALRMPRGAARDVVARLGRPVAAPSANRSGKVSPTTAAHVARSLGPRVDLVLDAGAAPVGVESTILKVEEGRLILLRPGGLAAAEVEAFAGLAVEGPGAGRIEAPGQLRSHYAPHGAVRLDISDVEPGEWLVRFGEAPVPGEAAAAGTRQLSRSRDLGEAAANLFAILAELDRPDVARIAVMPIPEEGLGAAINDRLRRAAAPRGDDRDEAFGD</sequence>
<evidence type="ECO:0000256" key="2">
    <source>
        <dbReference type="ARBA" id="ARBA00007663"/>
    </source>
</evidence>
<evidence type="ECO:0000256" key="8">
    <source>
        <dbReference type="ARBA" id="ARBA00022695"/>
    </source>
</evidence>
<evidence type="ECO:0000256" key="10">
    <source>
        <dbReference type="ARBA" id="ARBA00022840"/>
    </source>
</evidence>
<dbReference type="NCBIfam" id="TIGR00057">
    <property type="entry name" value="L-threonylcarbamoyladenylate synthase"/>
    <property type="match status" value="1"/>
</dbReference>
<feature type="binding site" evidence="14">
    <location>
        <position position="32"/>
    </location>
    <ligand>
        <name>L-threonine</name>
        <dbReference type="ChEBI" id="CHEBI:57926"/>
    </ligand>
</feature>
<evidence type="ECO:0000313" key="17">
    <source>
        <dbReference type="Proteomes" id="UP000644699"/>
    </source>
</evidence>
<feature type="binding site" evidence="14">
    <location>
        <position position="119"/>
    </location>
    <ligand>
        <name>L-threonine</name>
        <dbReference type="ChEBI" id="CHEBI:57926"/>
    </ligand>
</feature>
<dbReference type="InterPro" id="IPR005145">
    <property type="entry name" value="Sua5_C"/>
</dbReference>
<dbReference type="RefSeq" id="WP_188911160.1">
    <property type="nucleotide sequence ID" value="NZ_BMIQ01000006.1"/>
</dbReference>
<evidence type="ECO:0000256" key="5">
    <source>
        <dbReference type="ARBA" id="ARBA00022490"/>
    </source>
</evidence>
<evidence type="ECO:0000256" key="6">
    <source>
        <dbReference type="ARBA" id="ARBA00022679"/>
    </source>
</evidence>
<feature type="binding site" evidence="14">
    <location>
        <position position="140"/>
    </location>
    <ligand>
        <name>ATP</name>
        <dbReference type="ChEBI" id="CHEBI:30616"/>
    </ligand>
</feature>
<proteinExistence type="inferred from homology"/>
<dbReference type="EMBL" id="BMIQ01000006">
    <property type="protein sequence ID" value="GGE14614.1"/>
    <property type="molecule type" value="Genomic_DNA"/>
</dbReference>
<dbReference type="GO" id="GO:0008033">
    <property type="term" value="P:tRNA processing"/>
    <property type="evidence" value="ECO:0007669"/>
    <property type="project" value="UniProtKB-KW"/>
</dbReference>
<feature type="binding site" evidence="14">
    <location>
        <position position="55"/>
    </location>
    <ligand>
        <name>ATP</name>
        <dbReference type="ChEBI" id="CHEBI:30616"/>
    </ligand>
</feature>
<evidence type="ECO:0000256" key="9">
    <source>
        <dbReference type="ARBA" id="ARBA00022741"/>
    </source>
</evidence>
<dbReference type="InterPro" id="IPR017945">
    <property type="entry name" value="DHBP_synth_RibB-like_a/b_dom"/>
</dbReference>
<keyword evidence="17" id="KW-1185">Reference proteome</keyword>
<dbReference type="PROSITE" id="PS51163">
    <property type="entry name" value="YRDC"/>
    <property type="match status" value="1"/>
</dbReference>
<feature type="binding site" evidence="14">
    <location>
        <position position="148"/>
    </location>
    <ligand>
        <name>ATP</name>
        <dbReference type="ChEBI" id="CHEBI:30616"/>
    </ligand>
</feature>
<evidence type="ECO:0000256" key="11">
    <source>
        <dbReference type="ARBA" id="ARBA00029774"/>
    </source>
</evidence>
<feature type="binding site" evidence="14">
    <location>
        <position position="178"/>
    </location>
    <ligand>
        <name>L-threonine</name>
        <dbReference type="ChEBI" id="CHEBI:57926"/>
    </ligand>
</feature>
<evidence type="ECO:0000256" key="1">
    <source>
        <dbReference type="ARBA" id="ARBA00004496"/>
    </source>
</evidence>
<feature type="binding site" evidence="14">
    <location>
        <position position="192"/>
    </location>
    <ligand>
        <name>ATP</name>
        <dbReference type="ChEBI" id="CHEBI:30616"/>
    </ligand>
</feature>
<evidence type="ECO:0000256" key="3">
    <source>
        <dbReference type="ARBA" id="ARBA00012584"/>
    </source>
</evidence>
<evidence type="ECO:0000256" key="7">
    <source>
        <dbReference type="ARBA" id="ARBA00022694"/>
    </source>
</evidence>
<keyword evidence="5 13" id="KW-0963">Cytoplasm</keyword>
<reference evidence="16" key="2">
    <citation type="submission" date="2020-09" db="EMBL/GenBank/DDBJ databases">
        <authorList>
            <person name="Sun Q."/>
            <person name="Zhou Y."/>
        </authorList>
    </citation>
    <scope>NUCLEOTIDE SEQUENCE</scope>
    <source>
        <strain evidence="16">CGMCC 1.15367</strain>
    </source>
</reference>
<dbReference type="PIRSF" id="PIRSF004930">
    <property type="entry name" value="Tln_factor_SUA5"/>
    <property type="match status" value="1"/>
</dbReference>
<feature type="domain" description="YrdC-like" evidence="15">
    <location>
        <begin position="10"/>
        <end position="196"/>
    </location>
</feature>
<dbReference type="GO" id="GO:0003725">
    <property type="term" value="F:double-stranded RNA binding"/>
    <property type="evidence" value="ECO:0007669"/>
    <property type="project" value="UniProtKB-UniRule"/>
</dbReference>
<feature type="binding site" evidence="14">
    <location>
        <position position="227"/>
    </location>
    <ligand>
        <name>ATP</name>
        <dbReference type="ChEBI" id="CHEBI:30616"/>
    </ligand>
</feature>
<reference evidence="16" key="1">
    <citation type="journal article" date="2014" name="Int. J. Syst. Evol. Microbiol.">
        <title>Complete genome sequence of Corynebacterium casei LMG S-19264T (=DSM 44701T), isolated from a smear-ripened cheese.</title>
        <authorList>
            <consortium name="US DOE Joint Genome Institute (JGI-PGF)"/>
            <person name="Walter F."/>
            <person name="Albersmeier A."/>
            <person name="Kalinowski J."/>
            <person name="Ruckert C."/>
        </authorList>
    </citation>
    <scope>NUCLEOTIDE SEQUENCE</scope>
    <source>
        <strain evidence="16">CGMCC 1.15367</strain>
    </source>
</reference>
<dbReference type="Pfam" id="PF01300">
    <property type="entry name" value="Sua5_yciO_yrdC"/>
    <property type="match status" value="1"/>
</dbReference>
<organism evidence="16 17">
    <name type="scientific">Aureimonas endophytica</name>
    <dbReference type="NCBI Taxonomy" id="2027858"/>
    <lineage>
        <taxon>Bacteria</taxon>
        <taxon>Pseudomonadati</taxon>
        <taxon>Pseudomonadota</taxon>
        <taxon>Alphaproteobacteria</taxon>
        <taxon>Hyphomicrobiales</taxon>
        <taxon>Aurantimonadaceae</taxon>
        <taxon>Aureimonas</taxon>
    </lineage>
</organism>
<protein>
    <recommendedName>
        <fullName evidence="4 13">Threonylcarbamoyl-AMP synthase</fullName>
        <shortName evidence="13">TC-AMP synthase</shortName>
        <ecNumber evidence="3 13">2.7.7.87</ecNumber>
    </recommendedName>
    <alternativeName>
        <fullName evidence="11 13">L-threonylcarbamoyladenylate synthase</fullName>
    </alternativeName>
</protein>
<dbReference type="Gene3D" id="3.40.50.11030">
    <property type="entry name" value="Threonylcarbamoyl-AMP synthase, C-terminal domain"/>
    <property type="match status" value="1"/>
</dbReference>
<dbReference type="Proteomes" id="UP000644699">
    <property type="component" value="Unassembled WGS sequence"/>
</dbReference>
<comment type="similarity">
    <text evidence="2 13">Belongs to the SUA5 family.</text>
</comment>
<feature type="binding site" evidence="14">
    <location>
        <position position="115"/>
    </location>
    <ligand>
        <name>ATP</name>
        <dbReference type="ChEBI" id="CHEBI:30616"/>
    </ligand>
</feature>
<keyword evidence="6 13" id="KW-0808">Transferase</keyword>
<dbReference type="EC" id="2.7.7.87" evidence="3 13"/>
<dbReference type="GO" id="GO:0006450">
    <property type="term" value="P:regulation of translational fidelity"/>
    <property type="evidence" value="ECO:0007669"/>
    <property type="project" value="TreeGrafter"/>
</dbReference>
<comment type="subcellular location">
    <subcellularLocation>
        <location evidence="1 13">Cytoplasm</location>
    </subcellularLocation>
</comment>
<keyword evidence="10 13" id="KW-0067">ATP-binding</keyword>
<gene>
    <name evidence="16" type="ORF">GCM10011390_37180</name>
</gene>
<dbReference type="GO" id="GO:0005737">
    <property type="term" value="C:cytoplasm"/>
    <property type="evidence" value="ECO:0007669"/>
    <property type="project" value="UniProtKB-SubCell"/>
</dbReference>
<comment type="catalytic activity">
    <reaction evidence="12 13">
        <text>L-threonine + hydrogencarbonate + ATP = L-threonylcarbamoyladenylate + diphosphate + H2O</text>
        <dbReference type="Rhea" id="RHEA:36407"/>
        <dbReference type="ChEBI" id="CHEBI:15377"/>
        <dbReference type="ChEBI" id="CHEBI:17544"/>
        <dbReference type="ChEBI" id="CHEBI:30616"/>
        <dbReference type="ChEBI" id="CHEBI:33019"/>
        <dbReference type="ChEBI" id="CHEBI:57926"/>
        <dbReference type="ChEBI" id="CHEBI:73682"/>
        <dbReference type="EC" id="2.7.7.87"/>
    </reaction>
</comment>
<dbReference type="InterPro" id="IPR010923">
    <property type="entry name" value="T(6)A37_SUA5"/>
</dbReference>
<evidence type="ECO:0000256" key="14">
    <source>
        <dbReference type="PIRSR" id="PIRSR004930-1"/>
    </source>
</evidence>
<dbReference type="Pfam" id="PF03481">
    <property type="entry name" value="Sua5_C"/>
    <property type="match status" value="1"/>
</dbReference>
<dbReference type="GO" id="GO:0061710">
    <property type="term" value="F:L-threonylcarbamoyladenylate synthase"/>
    <property type="evidence" value="ECO:0007669"/>
    <property type="project" value="UniProtKB-EC"/>
</dbReference>
<comment type="caution">
    <text evidence="16">The sequence shown here is derived from an EMBL/GenBank/DDBJ whole genome shotgun (WGS) entry which is preliminary data.</text>
</comment>
<dbReference type="InterPro" id="IPR006070">
    <property type="entry name" value="Sua5-like_dom"/>
</dbReference>
<evidence type="ECO:0000256" key="4">
    <source>
        <dbReference type="ARBA" id="ARBA00015492"/>
    </source>
</evidence>
<dbReference type="Gene3D" id="3.90.870.10">
    <property type="entry name" value="DHBP synthase"/>
    <property type="match status" value="1"/>
</dbReference>
<dbReference type="PANTHER" id="PTHR17490">
    <property type="entry name" value="SUA5"/>
    <property type="match status" value="1"/>
</dbReference>
<dbReference type="InterPro" id="IPR050156">
    <property type="entry name" value="TC-AMP_synthase_SUA5"/>
</dbReference>
<evidence type="ECO:0000256" key="13">
    <source>
        <dbReference type="PIRNR" id="PIRNR004930"/>
    </source>
</evidence>
<dbReference type="PANTHER" id="PTHR17490:SF16">
    <property type="entry name" value="THREONYLCARBAMOYL-AMP SYNTHASE"/>
    <property type="match status" value="1"/>
</dbReference>
<feature type="binding site" evidence="14">
    <location>
        <position position="138"/>
    </location>
    <ligand>
        <name>L-threonine</name>
        <dbReference type="ChEBI" id="CHEBI:57926"/>
    </ligand>
</feature>
<evidence type="ECO:0000256" key="12">
    <source>
        <dbReference type="ARBA" id="ARBA00048366"/>
    </source>
</evidence>
<feature type="binding site" evidence="14">
    <location>
        <position position="64"/>
    </location>
    <ligand>
        <name>L-threonine</name>
        <dbReference type="ChEBI" id="CHEBI:57926"/>
    </ligand>
</feature>
<accession>A0A916ZUC7</accession>
<comment type="function">
    <text evidence="13">Required for the formation of a threonylcarbamoyl group on adenosine at position 37 (t(6)A37) in tRNAs that read codons beginning with adenine.</text>
</comment>
<name>A0A916ZUC7_9HYPH</name>
<evidence type="ECO:0000259" key="15">
    <source>
        <dbReference type="PROSITE" id="PS51163"/>
    </source>
</evidence>
<feature type="binding site" evidence="14">
    <location>
        <position position="59"/>
    </location>
    <ligand>
        <name>ATP</name>
        <dbReference type="ChEBI" id="CHEBI:30616"/>
    </ligand>
</feature>
<dbReference type="AlphaFoldDB" id="A0A916ZUC7"/>
<keyword evidence="7 13" id="KW-0819">tRNA processing</keyword>
<dbReference type="SUPFAM" id="SSF55821">
    <property type="entry name" value="YrdC/RibB"/>
    <property type="match status" value="1"/>
</dbReference>
<dbReference type="InterPro" id="IPR038385">
    <property type="entry name" value="Sua5/YwlC_C"/>
</dbReference>
<keyword evidence="8 13" id="KW-0548">Nucleotidyltransferase</keyword>
<dbReference type="GO" id="GO:0005524">
    <property type="term" value="F:ATP binding"/>
    <property type="evidence" value="ECO:0007669"/>
    <property type="project" value="UniProtKB-UniRule"/>
</dbReference>
<dbReference type="GO" id="GO:0000049">
    <property type="term" value="F:tRNA binding"/>
    <property type="evidence" value="ECO:0007669"/>
    <property type="project" value="TreeGrafter"/>
</dbReference>
<evidence type="ECO:0000313" key="16">
    <source>
        <dbReference type="EMBL" id="GGE14614.1"/>
    </source>
</evidence>
<keyword evidence="9 13" id="KW-0547">Nucleotide-binding</keyword>